<keyword evidence="8" id="KW-0902">Two-component regulatory system</keyword>
<keyword evidence="9" id="KW-0812">Transmembrane</keyword>
<dbReference type="Pfam" id="PF02518">
    <property type="entry name" value="HATPase_c"/>
    <property type="match status" value="1"/>
</dbReference>
<dbReference type="CDD" id="cd00075">
    <property type="entry name" value="HATPase"/>
    <property type="match status" value="1"/>
</dbReference>
<proteinExistence type="predicted"/>
<dbReference type="Pfam" id="PF00512">
    <property type="entry name" value="HisKA"/>
    <property type="match status" value="1"/>
</dbReference>
<dbReference type="InterPro" id="IPR003594">
    <property type="entry name" value="HATPase_dom"/>
</dbReference>
<evidence type="ECO:0000313" key="11">
    <source>
        <dbReference type="EMBL" id="MBA2880317.1"/>
    </source>
</evidence>
<dbReference type="InterPro" id="IPR036097">
    <property type="entry name" value="HisK_dim/P_sf"/>
</dbReference>
<keyword evidence="9" id="KW-0472">Membrane</keyword>
<dbReference type="InterPro" id="IPR004358">
    <property type="entry name" value="Sig_transdc_His_kin-like_C"/>
</dbReference>
<evidence type="ECO:0000256" key="6">
    <source>
        <dbReference type="ARBA" id="ARBA00022777"/>
    </source>
</evidence>
<evidence type="ECO:0000313" key="12">
    <source>
        <dbReference type="Proteomes" id="UP000525298"/>
    </source>
</evidence>
<name>A0A7W0C716_9BACT</name>
<keyword evidence="4" id="KW-0808">Transferase</keyword>
<dbReference type="InterPro" id="IPR003661">
    <property type="entry name" value="HisK_dim/P_dom"/>
</dbReference>
<dbReference type="Proteomes" id="UP000525298">
    <property type="component" value="Unassembled WGS sequence"/>
</dbReference>
<dbReference type="GO" id="GO:0005524">
    <property type="term" value="F:ATP binding"/>
    <property type="evidence" value="ECO:0007669"/>
    <property type="project" value="UniProtKB-KW"/>
</dbReference>
<gene>
    <name evidence="11" type="ORF">HNR65_000624</name>
</gene>
<dbReference type="SMART" id="SM00387">
    <property type="entry name" value="HATPase_c"/>
    <property type="match status" value="1"/>
</dbReference>
<dbReference type="PROSITE" id="PS50109">
    <property type="entry name" value="HIS_KIN"/>
    <property type="match status" value="1"/>
</dbReference>
<dbReference type="CDD" id="cd00082">
    <property type="entry name" value="HisKA"/>
    <property type="match status" value="1"/>
</dbReference>
<keyword evidence="3" id="KW-0597">Phosphoprotein</keyword>
<protein>
    <recommendedName>
        <fullName evidence="2">histidine kinase</fullName>
        <ecNumber evidence="2">2.7.13.3</ecNumber>
    </recommendedName>
</protein>
<feature type="transmembrane region" description="Helical" evidence="9">
    <location>
        <begin position="182"/>
        <end position="208"/>
    </location>
</feature>
<dbReference type="PANTHER" id="PTHR43065">
    <property type="entry name" value="SENSOR HISTIDINE KINASE"/>
    <property type="match status" value="1"/>
</dbReference>
<comment type="catalytic activity">
    <reaction evidence="1">
        <text>ATP + protein L-histidine = ADP + protein N-phospho-L-histidine.</text>
        <dbReference type="EC" id="2.7.13.3"/>
    </reaction>
</comment>
<dbReference type="SMART" id="SM00388">
    <property type="entry name" value="HisKA"/>
    <property type="match status" value="1"/>
</dbReference>
<dbReference type="InterPro" id="IPR005467">
    <property type="entry name" value="His_kinase_dom"/>
</dbReference>
<dbReference type="PANTHER" id="PTHR43065:SF10">
    <property type="entry name" value="PEROXIDE STRESS-ACTIVATED HISTIDINE KINASE MAK3"/>
    <property type="match status" value="1"/>
</dbReference>
<dbReference type="InterPro" id="IPR036890">
    <property type="entry name" value="HATPase_C_sf"/>
</dbReference>
<sequence length="494" mass="56698">MSWWKQISLSKRIVAHVALLELITLLIGAMAIWYAVGFRDTVNTLVDRQLKVMEASRQMESALANQKGFATYYFLDSDPKWLKELSHYREIFRKWFEVAEKMEQPSSHAELVQQIGRQYDQYVSKKDRIIEMYRSGDREKGEQMHWDVRSQFFELNRMCRVYNRLNEEEIQRFRENVREKSAVMSSFVVAGLIVSVVLGVFMAFLLIVQVIGPIRRLAAMAPEAREHTGPANEVALLDDRVRGMIADMDKAHSELQQSQQLLMHSEKMALVGKLATEVAHSIRSPMTSINMRLFSLQRNLDLTDNQKEDFEVVAEEMRRLDNIVRNFLEFSRPPKLNKKRVNISWIIDMTLELLEYRLKRHDVEIIRQQTENLPPVEADTELMKEVFVNLIVNACEAMGDGGRIFIEENQVVGDRNGCAVRISIRDTGPGIPDEARQKILEPFHTTKIQGTGLGLFITGRIIREHGGQLSIHSAEGQGANFIVTLPVPEEDGNG</sequence>
<evidence type="ECO:0000256" key="2">
    <source>
        <dbReference type="ARBA" id="ARBA00012438"/>
    </source>
</evidence>
<keyword evidence="9" id="KW-1133">Transmembrane helix</keyword>
<accession>A0A7W0C716</accession>
<dbReference type="EMBL" id="JACDUS010000001">
    <property type="protein sequence ID" value="MBA2880317.1"/>
    <property type="molecule type" value="Genomic_DNA"/>
</dbReference>
<evidence type="ECO:0000256" key="1">
    <source>
        <dbReference type="ARBA" id="ARBA00000085"/>
    </source>
</evidence>
<evidence type="ECO:0000256" key="5">
    <source>
        <dbReference type="ARBA" id="ARBA00022741"/>
    </source>
</evidence>
<dbReference type="Gene3D" id="3.30.565.10">
    <property type="entry name" value="Histidine kinase-like ATPase, C-terminal domain"/>
    <property type="match status" value="1"/>
</dbReference>
<feature type="transmembrane region" description="Helical" evidence="9">
    <location>
        <begin position="13"/>
        <end position="36"/>
    </location>
</feature>
<feature type="domain" description="Histidine kinase" evidence="10">
    <location>
        <begin position="277"/>
        <end position="489"/>
    </location>
</feature>
<reference evidence="11 12" key="1">
    <citation type="submission" date="2020-07" db="EMBL/GenBank/DDBJ databases">
        <title>Genomic Encyclopedia of Type Strains, Phase IV (KMG-IV): sequencing the most valuable type-strain genomes for metagenomic binning, comparative biology and taxonomic classification.</title>
        <authorList>
            <person name="Goeker M."/>
        </authorList>
    </citation>
    <scope>NUCLEOTIDE SEQUENCE [LARGE SCALE GENOMIC DNA]</scope>
    <source>
        <strain evidence="11 12">DSM 17721</strain>
    </source>
</reference>
<dbReference type="SUPFAM" id="SSF55874">
    <property type="entry name" value="ATPase domain of HSP90 chaperone/DNA topoisomerase II/histidine kinase"/>
    <property type="match status" value="1"/>
</dbReference>
<dbReference type="RefSeq" id="WP_181549964.1">
    <property type="nucleotide sequence ID" value="NZ_JACDUS010000001.1"/>
</dbReference>
<keyword evidence="5" id="KW-0547">Nucleotide-binding</keyword>
<dbReference type="Gene3D" id="1.10.287.130">
    <property type="match status" value="1"/>
</dbReference>
<evidence type="ECO:0000256" key="8">
    <source>
        <dbReference type="ARBA" id="ARBA00023012"/>
    </source>
</evidence>
<keyword evidence="6 11" id="KW-0418">Kinase</keyword>
<evidence type="ECO:0000256" key="4">
    <source>
        <dbReference type="ARBA" id="ARBA00022679"/>
    </source>
</evidence>
<dbReference type="GO" id="GO:0000155">
    <property type="term" value="F:phosphorelay sensor kinase activity"/>
    <property type="evidence" value="ECO:0007669"/>
    <property type="project" value="InterPro"/>
</dbReference>
<organism evidence="11 12">
    <name type="scientific">Desulfosalsimonas propionicica</name>
    <dbReference type="NCBI Taxonomy" id="332175"/>
    <lineage>
        <taxon>Bacteria</taxon>
        <taxon>Pseudomonadati</taxon>
        <taxon>Thermodesulfobacteriota</taxon>
        <taxon>Desulfobacteria</taxon>
        <taxon>Desulfobacterales</taxon>
        <taxon>Desulfosalsimonadaceae</taxon>
        <taxon>Desulfosalsimonas</taxon>
    </lineage>
</organism>
<keyword evidence="12" id="KW-1185">Reference proteome</keyword>
<evidence type="ECO:0000259" key="10">
    <source>
        <dbReference type="PROSITE" id="PS50109"/>
    </source>
</evidence>
<keyword evidence="7" id="KW-0067">ATP-binding</keyword>
<comment type="caution">
    <text evidence="11">The sequence shown here is derived from an EMBL/GenBank/DDBJ whole genome shotgun (WGS) entry which is preliminary data.</text>
</comment>
<dbReference type="EC" id="2.7.13.3" evidence="2"/>
<dbReference type="PRINTS" id="PR00344">
    <property type="entry name" value="BCTRLSENSOR"/>
</dbReference>
<evidence type="ECO:0000256" key="9">
    <source>
        <dbReference type="SAM" id="Phobius"/>
    </source>
</evidence>
<dbReference type="AlphaFoldDB" id="A0A7W0C716"/>
<evidence type="ECO:0000256" key="7">
    <source>
        <dbReference type="ARBA" id="ARBA00022840"/>
    </source>
</evidence>
<evidence type="ECO:0000256" key="3">
    <source>
        <dbReference type="ARBA" id="ARBA00022553"/>
    </source>
</evidence>
<dbReference type="SUPFAM" id="SSF47384">
    <property type="entry name" value="Homodimeric domain of signal transducing histidine kinase"/>
    <property type="match status" value="1"/>
</dbReference>